<dbReference type="Gene3D" id="3.90.1170.50">
    <property type="entry name" value="Aldehyde oxidase/xanthine dehydrogenase, a/b hammerhead"/>
    <property type="match status" value="1"/>
</dbReference>
<dbReference type="InterPro" id="IPR012368">
    <property type="entry name" value="OxRdtase_Mopterin-bd_su_IorB"/>
</dbReference>
<name>A0A4R7NQN6_9GAMM</name>
<evidence type="ECO:0000313" key="4">
    <source>
        <dbReference type="Proteomes" id="UP000295341"/>
    </source>
</evidence>
<dbReference type="PANTHER" id="PTHR47495">
    <property type="entry name" value="ALDEHYDE DEHYDROGENASE"/>
    <property type="match status" value="1"/>
</dbReference>
<evidence type="ECO:0000313" key="3">
    <source>
        <dbReference type="EMBL" id="TDU23274.1"/>
    </source>
</evidence>
<dbReference type="PROSITE" id="PS51318">
    <property type="entry name" value="TAT"/>
    <property type="match status" value="1"/>
</dbReference>
<proteinExistence type="predicted"/>
<evidence type="ECO:0000256" key="1">
    <source>
        <dbReference type="SAM" id="MobiDB-lite"/>
    </source>
</evidence>
<dbReference type="Proteomes" id="UP000295341">
    <property type="component" value="Unassembled WGS sequence"/>
</dbReference>
<dbReference type="EMBL" id="SOBT01000013">
    <property type="protein sequence ID" value="TDU23274.1"/>
    <property type="molecule type" value="Genomic_DNA"/>
</dbReference>
<dbReference type="PIRSF" id="PIRSF036389">
    <property type="entry name" value="IOR_B"/>
    <property type="match status" value="1"/>
</dbReference>
<dbReference type="Gene3D" id="3.30.365.10">
    <property type="entry name" value="Aldehyde oxidase/xanthine dehydrogenase, molybdopterin binding domain"/>
    <property type="match status" value="5"/>
</dbReference>
<dbReference type="PANTHER" id="PTHR47495:SF2">
    <property type="entry name" value="ALDEHYDE DEHYDROGENASE"/>
    <property type="match status" value="1"/>
</dbReference>
<dbReference type="InterPro" id="IPR037165">
    <property type="entry name" value="AldOxase/xan_DH_Mopterin-bd_sf"/>
</dbReference>
<dbReference type="RefSeq" id="WP_133883942.1">
    <property type="nucleotide sequence ID" value="NZ_MWIN01000035.1"/>
</dbReference>
<dbReference type="InterPro" id="IPR052516">
    <property type="entry name" value="N-heterocyclic_Hydroxylase"/>
</dbReference>
<evidence type="ECO:0000259" key="2">
    <source>
        <dbReference type="SMART" id="SM01008"/>
    </source>
</evidence>
<dbReference type="SMART" id="SM01008">
    <property type="entry name" value="Ald_Xan_dh_C"/>
    <property type="match status" value="1"/>
</dbReference>
<keyword evidence="4" id="KW-1185">Reference proteome</keyword>
<reference evidence="3 4" key="1">
    <citation type="submission" date="2019-03" db="EMBL/GenBank/DDBJ databases">
        <title>Genomic Encyclopedia of Type Strains, Phase IV (KMG-IV): sequencing the most valuable type-strain genomes for metagenomic binning, comparative biology and taxonomic classification.</title>
        <authorList>
            <person name="Goeker M."/>
        </authorList>
    </citation>
    <scope>NUCLEOTIDE SEQUENCE [LARGE SCALE GENOMIC DNA]</scope>
    <source>
        <strain evidence="3 4">DSM 26377</strain>
    </source>
</reference>
<feature type="domain" description="Aldehyde oxidase/xanthine dehydrogenase a/b hammerhead" evidence="2">
    <location>
        <begin position="237"/>
        <end position="321"/>
    </location>
</feature>
<dbReference type="InterPro" id="IPR000674">
    <property type="entry name" value="Ald_Oxase/Xan_DH_a/b"/>
</dbReference>
<dbReference type="InterPro" id="IPR008274">
    <property type="entry name" value="AldOxase/xan_DH_MoCoBD1"/>
</dbReference>
<accession>A0A4R7NQN6</accession>
<dbReference type="InterPro" id="IPR006311">
    <property type="entry name" value="TAT_signal"/>
</dbReference>
<gene>
    <name evidence="3" type="ORF">DFR24_4797</name>
</gene>
<dbReference type="GO" id="GO:0016491">
    <property type="term" value="F:oxidoreductase activity"/>
    <property type="evidence" value="ECO:0007669"/>
    <property type="project" value="InterPro"/>
</dbReference>
<comment type="caution">
    <text evidence="3">The sequence shown here is derived from an EMBL/GenBank/DDBJ whole genome shotgun (WGS) entry which is preliminary data.</text>
</comment>
<dbReference type="OrthoDB" id="9767994at2"/>
<dbReference type="InterPro" id="IPR046867">
    <property type="entry name" value="AldOxase/xan_DH_MoCoBD2"/>
</dbReference>
<feature type="region of interest" description="Disordered" evidence="1">
    <location>
        <begin position="124"/>
        <end position="147"/>
    </location>
</feature>
<dbReference type="SUPFAM" id="SSF56003">
    <property type="entry name" value="Molybdenum cofactor-binding domain"/>
    <property type="match status" value="2"/>
</dbReference>
<sequence>MRILERFSGSVASTTAALELPAPANLSRRAFLQGVGGLAVGVCIGPALSACKPASAPSGGGSATAATVFEPNAFVRITPDNRVIIVAKHLEMGQGTYTGLATLAAEELDADWDQVSVEGAPADAKRYGNAQTGGSQGTGGSNAMASSHEQMRRAGAAARAMLVSAAAQEWKVPVGSLTVSKGVVSHAESGRKATFGELAEAAGKQAVPETLVLKDPKDFKLIGQQKLGRKDSSGKTDGSAMFTQDMKLPDMLVAVVAYAPSFGGKLKSVDAAKARAITGVVDVVQFDGGTGYRGGVAVLAKNTWVARQGRDALVTEWDDSAALKLGSTELMAQYRTLLDKPGAVAKHEGDAVAVLAKAGKVVQAEYEFPHLAHAAMEPMNCLVQIRDQDCEIWNGEQFQTVDQANVAKLLGLKPEQVTIHQLYAGGSFGRRANPKSDYVLEAVSLAKAARAQGHKVPVKLVWMREDDMRAGYFRPMFLHRVRAALDKDGGILAWEQRVIGESIIKGTPFEPFMIKDGVDHTSVEGCFEHYAAANVHIDLHSPETGVPVQWWRSVGHTHTAFAKESMIDELAAQAGVDPFEFRRKAMADHPRHRAVLELAAEKAGWGTPLKPGEGKARRGRGIAVQESFSSIVAEVVEVTITDGKLRVDRVVCAVDCGLAINPDVVRAQMEGGIGFALSAALHNAITLDKGAVQETNFHTYTPLRINEMPVIEVHIVASPEPPTGVGEPGVPPLAPALANAIYAATGQRIRKLPLVKQLKA</sequence>
<organism evidence="3 4">
    <name type="scientific">Panacagrimonas perspica</name>
    <dbReference type="NCBI Taxonomy" id="381431"/>
    <lineage>
        <taxon>Bacteria</taxon>
        <taxon>Pseudomonadati</taxon>
        <taxon>Pseudomonadota</taxon>
        <taxon>Gammaproteobacteria</taxon>
        <taxon>Nevskiales</taxon>
        <taxon>Nevskiaceae</taxon>
        <taxon>Panacagrimonas</taxon>
    </lineage>
</organism>
<dbReference type="AlphaFoldDB" id="A0A4R7NQN6"/>
<dbReference type="Pfam" id="PF20256">
    <property type="entry name" value="MoCoBD_2"/>
    <property type="match status" value="2"/>
</dbReference>
<dbReference type="Pfam" id="PF02738">
    <property type="entry name" value="MoCoBD_1"/>
    <property type="match status" value="1"/>
</dbReference>
<protein>
    <submittedName>
        <fullName evidence="3">Isoquinoline 1-oxidoreductase beta subunit</fullName>
    </submittedName>
</protein>